<gene>
    <name evidence="1" type="ORF">DFH07DRAFT_78402</name>
</gene>
<organism evidence="1 2">
    <name type="scientific">Mycena maculata</name>
    <dbReference type="NCBI Taxonomy" id="230809"/>
    <lineage>
        <taxon>Eukaryota</taxon>
        <taxon>Fungi</taxon>
        <taxon>Dikarya</taxon>
        <taxon>Basidiomycota</taxon>
        <taxon>Agaricomycotina</taxon>
        <taxon>Agaricomycetes</taxon>
        <taxon>Agaricomycetidae</taxon>
        <taxon>Agaricales</taxon>
        <taxon>Marasmiineae</taxon>
        <taxon>Mycenaceae</taxon>
        <taxon>Mycena</taxon>
    </lineage>
</organism>
<dbReference type="AlphaFoldDB" id="A0AAD7IC28"/>
<evidence type="ECO:0000313" key="1">
    <source>
        <dbReference type="EMBL" id="KAJ7739468.1"/>
    </source>
</evidence>
<comment type="caution">
    <text evidence="1">The sequence shown here is derived from an EMBL/GenBank/DDBJ whole genome shotgun (WGS) entry which is preliminary data.</text>
</comment>
<sequence length="255" mass="27672">MFKGLDPQLCSRSVGRSVRGVGVMVFGFTLKQREGRAIEDAENRSSRWTQSYISCEIGGGIAVGGLGNSSLRAVSVTVIGAGDVDVRPSPLLLRHRPDMHPPQASCGYGSTNHHMATELLYLGQSGGGYTLAWNIFQRRPALTAVHADRYSWAPTSPPSPGLRCGPGNGYQQRKRYLPLVSRSSIRGVAGSLDLAWALLASAYTTKRLFVHSLEPILHCRPVLCVSISRAGAFELSTSLNNTYVVCQRCGMRWPP</sequence>
<evidence type="ECO:0000313" key="2">
    <source>
        <dbReference type="Proteomes" id="UP001215280"/>
    </source>
</evidence>
<dbReference type="EMBL" id="JARJLG010000132">
    <property type="protein sequence ID" value="KAJ7739468.1"/>
    <property type="molecule type" value="Genomic_DNA"/>
</dbReference>
<accession>A0AAD7IC28</accession>
<dbReference type="Proteomes" id="UP001215280">
    <property type="component" value="Unassembled WGS sequence"/>
</dbReference>
<keyword evidence="2" id="KW-1185">Reference proteome</keyword>
<proteinExistence type="predicted"/>
<reference evidence="1" key="1">
    <citation type="submission" date="2023-03" db="EMBL/GenBank/DDBJ databases">
        <title>Massive genome expansion in bonnet fungi (Mycena s.s.) driven by repeated elements and novel gene families across ecological guilds.</title>
        <authorList>
            <consortium name="Lawrence Berkeley National Laboratory"/>
            <person name="Harder C.B."/>
            <person name="Miyauchi S."/>
            <person name="Viragh M."/>
            <person name="Kuo A."/>
            <person name="Thoen E."/>
            <person name="Andreopoulos B."/>
            <person name="Lu D."/>
            <person name="Skrede I."/>
            <person name="Drula E."/>
            <person name="Henrissat B."/>
            <person name="Morin E."/>
            <person name="Kohler A."/>
            <person name="Barry K."/>
            <person name="LaButti K."/>
            <person name="Morin E."/>
            <person name="Salamov A."/>
            <person name="Lipzen A."/>
            <person name="Mereny Z."/>
            <person name="Hegedus B."/>
            <person name="Baldrian P."/>
            <person name="Stursova M."/>
            <person name="Weitz H."/>
            <person name="Taylor A."/>
            <person name="Grigoriev I.V."/>
            <person name="Nagy L.G."/>
            <person name="Martin F."/>
            <person name="Kauserud H."/>
        </authorList>
    </citation>
    <scope>NUCLEOTIDE SEQUENCE</scope>
    <source>
        <strain evidence="1">CBHHK188m</strain>
    </source>
</reference>
<protein>
    <submittedName>
        <fullName evidence="1">Uncharacterized protein</fullName>
    </submittedName>
</protein>
<name>A0AAD7IC28_9AGAR</name>